<dbReference type="GO" id="GO:0019706">
    <property type="term" value="F:protein-cysteine S-palmitoyltransferase activity"/>
    <property type="evidence" value="ECO:0007669"/>
    <property type="project" value="UniProtKB-EC"/>
</dbReference>
<proteinExistence type="inferred from homology"/>
<feature type="compositionally biased region" description="Polar residues" evidence="11">
    <location>
        <begin position="21"/>
        <end position="40"/>
    </location>
</feature>
<dbReference type="GO" id="GO:0006612">
    <property type="term" value="P:protein targeting to membrane"/>
    <property type="evidence" value="ECO:0007669"/>
    <property type="project" value="TreeGrafter"/>
</dbReference>
<keyword evidence="14" id="KW-1185">Reference proteome</keyword>
<evidence type="ECO:0000256" key="5">
    <source>
        <dbReference type="ARBA" id="ARBA00023136"/>
    </source>
</evidence>
<feature type="domain" description="Palmitoyltransferase DHHC" evidence="12">
    <location>
        <begin position="250"/>
        <end position="374"/>
    </location>
</feature>
<dbReference type="PANTHER" id="PTHR22883">
    <property type="entry name" value="ZINC FINGER DHHC DOMAIN CONTAINING PROTEIN"/>
    <property type="match status" value="1"/>
</dbReference>
<evidence type="ECO:0000256" key="7">
    <source>
        <dbReference type="ARBA" id="ARBA00023288"/>
    </source>
</evidence>
<evidence type="ECO:0000256" key="10">
    <source>
        <dbReference type="RuleBase" id="RU079119"/>
    </source>
</evidence>
<feature type="region of interest" description="Disordered" evidence="11">
    <location>
        <begin position="1"/>
        <end position="121"/>
    </location>
</feature>
<dbReference type="GO" id="GO:0005794">
    <property type="term" value="C:Golgi apparatus"/>
    <property type="evidence" value="ECO:0007669"/>
    <property type="project" value="TreeGrafter"/>
</dbReference>
<evidence type="ECO:0000256" key="11">
    <source>
        <dbReference type="SAM" id="MobiDB-lite"/>
    </source>
</evidence>
<dbReference type="Proteomes" id="UP001176961">
    <property type="component" value="Unassembled WGS sequence"/>
</dbReference>
<evidence type="ECO:0000256" key="3">
    <source>
        <dbReference type="ARBA" id="ARBA00022692"/>
    </source>
</evidence>
<dbReference type="PROSITE" id="PS50216">
    <property type="entry name" value="DHHC"/>
    <property type="match status" value="1"/>
</dbReference>
<dbReference type="AlphaFoldDB" id="A0AA36GM23"/>
<gene>
    <name evidence="13" type="ORF">CYNAS_LOCUS6519</name>
</gene>
<name>A0AA36GM23_CYLNA</name>
<sequence>MNEGDNPWIDAADSDDFRSAVSENSSFSMGNRMRATSRTNPHAAEETVGLRHSELAEMENRDVPSTSTNTTPPTQGKHIGEQSSSSPTSNSSEVRVVDGRSPPGVQTTRNEYPRDRTARKWKQHQGRNRFFCDGHIVMARQINVFVFTLFLISTTLTLFFVFDAPFLYNEVSPALPVVAVVLSLLVLVSLLKTSFSDPGILPRAPNMEVAERTRQHFHDVISDPDYNPDTSVLPDPPRTKQVKINGQIVRLKYCFTCRLFRPPRSSHCSVCDNCVLNFDHHCPWVGNCIGQRNYRHFYFFITSLALLIICLFGCSLAHLMILSRTEQFLNAVKMSPVSLIVVLICFFSIWSIVGLAGFHTYLVATNQTTNEDVKGTFNNKRRAQQVINPYSFNSIVQNCCWRLCGPEPPSLLNPRGHHPTRLNKGSSSNIWNAQSQVHFCCPGCSEGKGRQTEERVNETAYIVLVYGCGASVENYSDSYPDVMDVLADQVAWNKVAIPQPVTVIEIPNGVWEWKK</sequence>
<evidence type="ECO:0000256" key="4">
    <source>
        <dbReference type="ARBA" id="ARBA00022989"/>
    </source>
</evidence>
<keyword evidence="2 10" id="KW-0808">Transferase</keyword>
<comment type="domain">
    <text evidence="10">The DHHC domain is required for palmitoyltransferase activity.</text>
</comment>
<reference evidence="13" key="1">
    <citation type="submission" date="2023-07" db="EMBL/GenBank/DDBJ databases">
        <authorList>
            <consortium name="CYATHOMIX"/>
        </authorList>
    </citation>
    <scope>NUCLEOTIDE SEQUENCE</scope>
    <source>
        <strain evidence="13">N/A</strain>
    </source>
</reference>
<evidence type="ECO:0000256" key="9">
    <source>
        <dbReference type="ARBA" id="ARBA00048048"/>
    </source>
</evidence>
<dbReference type="InterPro" id="IPR039859">
    <property type="entry name" value="PFA4/ZDH16/20/ERF2-like"/>
</dbReference>
<feature type="compositionally biased region" description="Low complexity" evidence="11">
    <location>
        <begin position="64"/>
        <end position="74"/>
    </location>
</feature>
<organism evidence="13 14">
    <name type="scientific">Cylicocyclus nassatus</name>
    <name type="common">Nematode worm</name>
    <dbReference type="NCBI Taxonomy" id="53992"/>
    <lineage>
        <taxon>Eukaryota</taxon>
        <taxon>Metazoa</taxon>
        <taxon>Ecdysozoa</taxon>
        <taxon>Nematoda</taxon>
        <taxon>Chromadorea</taxon>
        <taxon>Rhabditida</taxon>
        <taxon>Rhabditina</taxon>
        <taxon>Rhabditomorpha</taxon>
        <taxon>Strongyloidea</taxon>
        <taxon>Strongylidae</taxon>
        <taxon>Cylicocyclus</taxon>
    </lineage>
</organism>
<evidence type="ECO:0000256" key="1">
    <source>
        <dbReference type="ARBA" id="ARBA00004127"/>
    </source>
</evidence>
<comment type="caution">
    <text evidence="13">The sequence shown here is derived from an EMBL/GenBank/DDBJ whole genome shotgun (WGS) entry which is preliminary data.</text>
</comment>
<keyword evidence="4 10" id="KW-1133">Transmembrane helix</keyword>
<dbReference type="EMBL" id="CATQJL010000112">
    <property type="protein sequence ID" value="CAJ0594536.1"/>
    <property type="molecule type" value="Genomic_DNA"/>
</dbReference>
<evidence type="ECO:0000256" key="6">
    <source>
        <dbReference type="ARBA" id="ARBA00023139"/>
    </source>
</evidence>
<keyword evidence="7" id="KW-0449">Lipoprotein</keyword>
<comment type="subcellular location">
    <subcellularLocation>
        <location evidence="1">Endomembrane system</location>
        <topology evidence="1">Multi-pass membrane protein</topology>
    </subcellularLocation>
</comment>
<protein>
    <recommendedName>
        <fullName evidence="10">Palmitoyltransferase</fullName>
        <ecNumber evidence="10">2.3.1.225</ecNumber>
    </recommendedName>
</protein>
<keyword evidence="6" id="KW-0564">Palmitate</keyword>
<evidence type="ECO:0000313" key="13">
    <source>
        <dbReference type="EMBL" id="CAJ0594536.1"/>
    </source>
</evidence>
<comment type="catalytic activity">
    <reaction evidence="9 10">
        <text>L-cysteinyl-[protein] + hexadecanoyl-CoA = S-hexadecanoyl-L-cysteinyl-[protein] + CoA</text>
        <dbReference type="Rhea" id="RHEA:36683"/>
        <dbReference type="Rhea" id="RHEA-COMP:10131"/>
        <dbReference type="Rhea" id="RHEA-COMP:11032"/>
        <dbReference type="ChEBI" id="CHEBI:29950"/>
        <dbReference type="ChEBI" id="CHEBI:57287"/>
        <dbReference type="ChEBI" id="CHEBI:57379"/>
        <dbReference type="ChEBI" id="CHEBI:74151"/>
        <dbReference type="EC" id="2.3.1.225"/>
    </reaction>
</comment>
<feature type="transmembrane region" description="Helical" evidence="10">
    <location>
        <begin position="144"/>
        <end position="162"/>
    </location>
</feature>
<keyword evidence="3 10" id="KW-0812">Transmembrane</keyword>
<dbReference type="EC" id="2.3.1.225" evidence="10"/>
<evidence type="ECO:0000256" key="2">
    <source>
        <dbReference type="ARBA" id="ARBA00022679"/>
    </source>
</evidence>
<evidence type="ECO:0000259" key="12">
    <source>
        <dbReference type="Pfam" id="PF01529"/>
    </source>
</evidence>
<evidence type="ECO:0000256" key="8">
    <source>
        <dbReference type="ARBA" id="ARBA00023315"/>
    </source>
</evidence>
<feature type="transmembrane region" description="Helical" evidence="10">
    <location>
        <begin position="297"/>
        <end position="319"/>
    </location>
</feature>
<accession>A0AA36GM23</accession>
<dbReference type="GO" id="GO:0005783">
    <property type="term" value="C:endoplasmic reticulum"/>
    <property type="evidence" value="ECO:0007669"/>
    <property type="project" value="TreeGrafter"/>
</dbReference>
<keyword evidence="5 10" id="KW-0472">Membrane</keyword>
<dbReference type="PANTHER" id="PTHR22883:SF43">
    <property type="entry name" value="PALMITOYLTRANSFERASE APP"/>
    <property type="match status" value="1"/>
</dbReference>
<feature type="compositionally biased region" description="Low complexity" evidence="11">
    <location>
        <begin position="83"/>
        <end position="92"/>
    </location>
</feature>
<dbReference type="InterPro" id="IPR001594">
    <property type="entry name" value="Palmitoyltrfase_DHHC"/>
</dbReference>
<keyword evidence="8 10" id="KW-0012">Acyltransferase</keyword>
<feature type="transmembrane region" description="Helical" evidence="10">
    <location>
        <begin position="174"/>
        <end position="191"/>
    </location>
</feature>
<comment type="similarity">
    <text evidence="10">Belongs to the DHHC palmitoyltransferase family.</text>
</comment>
<dbReference type="Pfam" id="PF01529">
    <property type="entry name" value="DHHC"/>
    <property type="match status" value="1"/>
</dbReference>
<feature type="compositionally biased region" description="Basic and acidic residues" evidence="11">
    <location>
        <begin position="43"/>
        <end position="62"/>
    </location>
</feature>
<feature type="transmembrane region" description="Helical" evidence="10">
    <location>
        <begin position="339"/>
        <end position="364"/>
    </location>
</feature>
<evidence type="ECO:0000313" key="14">
    <source>
        <dbReference type="Proteomes" id="UP001176961"/>
    </source>
</evidence>